<protein>
    <submittedName>
        <fullName evidence="2">Uncharacterized protein</fullName>
    </submittedName>
</protein>
<dbReference type="RefSeq" id="WP_157197581.1">
    <property type="nucleotide sequence ID" value="NZ_JAPVER010000018.1"/>
</dbReference>
<evidence type="ECO:0000313" key="3">
    <source>
        <dbReference type="EMBL" id="MCZ3372293.1"/>
    </source>
</evidence>
<feature type="transmembrane region" description="Helical" evidence="1">
    <location>
        <begin position="12"/>
        <end position="33"/>
    </location>
</feature>
<keyword evidence="4" id="KW-1185">Reference proteome</keyword>
<evidence type="ECO:0000313" key="4">
    <source>
        <dbReference type="Proteomes" id="UP001068021"/>
    </source>
</evidence>
<keyword evidence="1" id="KW-0812">Transmembrane</keyword>
<organism evidence="2 4">
    <name type="scientific">Methanobacterium veterum</name>
    <dbReference type="NCBI Taxonomy" id="408577"/>
    <lineage>
        <taxon>Archaea</taxon>
        <taxon>Methanobacteriati</taxon>
        <taxon>Methanobacteriota</taxon>
        <taxon>Methanomada group</taxon>
        <taxon>Methanobacteria</taxon>
        <taxon>Methanobacteriales</taxon>
        <taxon>Methanobacteriaceae</taxon>
        <taxon>Methanobacterium</taxon>
    </lineage>
</organism>
<dbReference type="AlphaFoldDB" id="A0A9E4ZWH1"/>
<reference evidence="2" key="1">
    <citation type="submission" date="2022-12" db="EMBL/GenBank/DDBJ databases">
        <title>Reclassification of two methanogenic archaea species isolated from the Kolyma lowland permafrost.</title>
        <authorList>
            <person name="Trubitsyn V.E."/>
            <person name="Rivkina E.M."/>
            <person name="Shcherbakova V.A."/>
        </authorList>
    </citation>
    <scope>NUCLEOTIDE SEQUENCE</scope>
    <source>
        <strain evidence="2">M2</strain>
        <strain evidence="3">MK4</strain>
    </source>
</reference>
<sequence length="52" mass="6079">MSWLIDIVWKFIGFWLLSKFGIFGRIAIGIAILNRLVKGVFMIFRVLGWFMG</sequence>
<dbReference type="EMBL" id="JAPVES010000030">
    <property type="protein sequence ID" value="MCZ3372293.1"/>
    <property type="molecule type" value="Genomic_DNA"/>
</dbReference>
<dbReference type="Proteomes" id="UP001074446">
    <property type="component" value="Unassembled WGS sequence"/>
</dbReference>
<dbReference type="EMBL" id="JAPVER010000018">
    <property type="protein sequence ID" value="MCZ3364539.1"/>
    <property type="molecule type" value="Genomic_DNA"/>
</dbReference>
<evidence type="ECO:0000256" key="1">
    <source>
        <dbReference type="SAM" id="Phobius"/>
    </source>
</evidence>
<proteinExistence type="predicted"/>
<name>A0A9E4ZWH1_9EURY</name>
<keyword evidence="1" id="KW-1133">Transmembrane helix</keyword>
<gene>
    <name evidence="3" type="ORF">O3H35_06580</name>
    <name evidence="2" type="ORF">O3H54_01465</name>
</gene>
<keyword evidence="1" id="KW-0472">Membrane</keyword>
<evidence type="ECO:0000313" key="2">
    <source>
        <dbReference type="EMBL" id="MCZ3364539.1"/>
    </source>
</evidence>
<accession>A0A9E4ZWH1</accession>
<dbReference type="Proteomes" id="UP001068021">
    <property type="component" value="Unassembled WGS sequence"/>
</dbReference>
<comment type="caution">
    <text evidence="2">The sequence shown here is derived from an EMBL/GenBank/DDBJ whole genome shotgun (WGS) entry which is preliminary data.</text>
</comment>